<dbReference type="Proteomes" id="UP000246635">
    <property type="component" value="Unassembled WGS sequence"/>
</dbReference>
<organism evidence="2 3">
    <name type="scientific">Paenibacillus cellulosilyticus</name>
    <dbReference type="NCBI Taxonomy" id="375489"/>
    <lineage>
        <taxon>Bacteria</taxon>
        <taxon>Bacillati</taxon>
        <taxon>Bacillota</taxon>
        <taxon>Bacilli</taxon>
        <taxon>Bacillales</taxon>
        <taxon>Paenibacillaceae</taxon>
        <taxon>Paenibacillus</taxon>
    </lineage>
</organism>
<evidence type="ECO:0000313" key="2">
    <source>
        <dbReference type="EMBL" id="PWW06285.1"/>
    </source>
</evidence>
<proteinExistence type="predicted"/>
<dbReference type="SUPFAM" id="SSF47413">
    <property type="entry name" value="lambda repressor-like DNA-binding domains"/>
    <property type="match status" value="1"/>
</dbReference>
<evidence type="ECO:0000259" key="1">
    <source>
        <dbReference type="PROSITE" id="PS50943"/>
    </source>
</evidence>
<accession>A0A2V2YZM1</accession>
<dbReference type="Gene3D" id="1.10.260.40">
    <property type="entry name" value="lambda repressor-like DNA-binding domains"/>
    <property type="match status" value="1"/>
</dbReference>
<dbReference type="PROSITE" id="PS50943">
    <property type="entry name" value="HTH_CROC1"/>
    <property type="match status" value="1"/>
</dbReference>
<feature type="domain" description="HTH cro/C1-type" evidence="1">
    <location>
        <begin position="9"/>
        <end position="63"/>
    </location>
</feature>
<dbReference type="AlphaFoldDB" id="A0A2V2YZM1"/>
<dbReference type="EMBL" id="QGTQ01000003">
    <property type="protein sequence ID" value="PWW06285.1"/>
    <property type="molecule type" value="Genomic_DNA"/>
</dbReference>
<gene>
    <name evidence="2" type="ORF">DFQ01_103187</name>
</gene>
<dbReference type="CDD" id="cd00093">
    <property type="entry name" value="HTH_XRE"/>
    <property type="match status" value="1"/>
</dbReference>
<dbReference type="RefSeq" id="WP_110042972.1">
    <property type="nucleotide sequence ID" value="NZ_CP054609.1"/>
</dbReference>
<comment type="caution">
    <text evidence="2">The sequence shown here is derived from an EMBL/GenBank/DDBJ whole genome shotgun (WGS) entry which is preliminary data.</text>
</comment>
<dbReference type="OrthoDB" id="2381879at2"/>
<sequence>MERALGSLLTACRERAGLSQGELADLMNRSQACICRYENNRRQPDLDTIKEWADVTNAREVIVAYLYGADGISMIDRILSPTGTA</sequence>
<reference evidence="2 3" key="1">
    <citation type="submission" date="2018-05" db="EMBL/GenBank/DDBJ databases">
        <title>Genomic Encyclopedia of Type Strains, Phase III (KMG-III): the genomes of soil and plant-associated and newly described type strains.</title>
        <authorList>
            <person name="Whitman W."/>
        </authorList>
    </citation>
    <scope>NUCLEOTIDE SEQUENCE [LARGE SCALE GENOMIC DNA]</scope>
    <source>
        <strain evidence="2 3">CECT 5696</strain>
    </source>
</reference>
<dbReference type="SMART" id="SM00530">
    <property type="entry name" value="HTH_XRE"/>
    <property type="match status" value="1"/>
</dbReference>
<evidence type="ECO:0000313" key="3">
    <source>
        <dbReference type="Proteomes" id="UP000246635"/>
    </source>
</evidence>
<dbReference type="InterPro" id="IPR010982">
    <property type="entry name" value="Lambda_DNA-bd_dom_sf"/>
</dbReference>
<dbReference type="Pfam" id="PF13560">
    <property type="entry name" value="HTH_31"/>
    <property type="match status" value="1"/>
</dbReference>
<protein>
    <submittedName>
        <fullName evidence="2">Helix-turn-helix protein</fullName>
    </submittedName>
</protein>
<dbReference type="InterPro" id="IPR001387">
    <property type="entry name" value="Cro/C1-type_HTH"/>
</dbReference>
<keyword evidence="3" id="KW-1185">Reference proteome</keyword>
<name>A0A2V2YZM1_9BACL</name>
<dbReference type="GO" id="GO:0003677">
    <property type="term" value="F:DNA binding"/>
    <property type="evidence" value="ECO:0007669"/>
    <property type="project" value="InterPro"/>
</dbReference>